<accession>A0A974S2F6</accession>
<gene>
    <name evidence="3" type="ORF">I6J18_01675</name>
</gene>
<dbReference type="Proteomes" id="UP000595254">
    <property type="component" value="Chromosome"/>
</dbReference>
<feature type="domain" description="VanZ-like" evidence="2">
    <location>
        <begin position="32"/>
        <end position="115"/>
    </location>
</feature>
<proteinExistence type="predicted"/>
<reference evidence="3 4" key="1">
    <citation type="submission" date="2021-01" db="EMBL/GenBank/DDBJ databases">
        <title>FDA dAtabase for Regulatory Grade micrObial Sequences (FDA-ARGOS): Supporting development and validation of Infectious Disease Dx tests.</title>
        <authorList>
            <person name="Nelson B."/>
            <person name="Plummer A."/>
            <person name="Tallon L."/>
            <person name="Sadzewicz L."/>
            <person name="Zhao X."/>
            <person name="Boylan J."/>
            <person name="Ott S."/>
            <person name="Bowen H."/>
            <person name="Vavikolanu K."/>
            <person name="Mehta A."/>
            <person name="Aluvathingal J."/>
            <person name="Nadendla S."/>
            <person name="Myers T."/>
            <person name="Yan Y."/>
            <person name="Sichtig H."/>
        </authorList>
    </citation>
    <scope>NUCLEOTIDE SEQUENCE [LARGE SCALE GENOMIC DNA]</scope>
    <source>
        <strain evidence="3 4">FDAARGOS_1161</strain>
    </source>
</reference>
<dbReference type="KEGG" id="ppsr:I6J18_01675"/>
<evidence type="ECO:0000313" key="4">
    <source>
        <dbReference type="Proteomes" id="UP000595254"/>
    </source>
</evidence>
<dbReference type="AlphaFoldDB" id="A0A974S2F6"/>
<feature type="transmembrane region" description="Helical" evidence="1">
    <location>
        <begin position="127"/>
        <end position="147"/>
    </location>
</feature>
<name>A0A974S2F6_PERPY</name>
<dbReference type="PANTHER" id="PTHR36834">
    <property type="entry name" value="MEMBRANE PROTEIN-RELATED"/>
    <property type="match status" value="1"/>
</dbReference>
<dbReference type="Pfam" id="PF04892">
    <property type="entry name" value="VanZ"/>
    <property type="match status" value="1"/>
</dbReference>
<dbReference type="InterPro" id="IPR006976">
    <property type="entry name" value="VanZ-like"/>
</dbReference>
<feature type="transmembrane region" description="Helical" evidence="1">
    <location>
        <begin position="71"/>
        <end position="93"/>
    </location>
</feature>
<keyword evidence="1" id="KW-0812">Transmembrane</keyword>
<dbReference type="InterPro" id="IPR053150">
    <property type="entry name" value="Teicoplanin_resist-assoc"/>
</dbReference>
<feature type="transmembrane region" description="Helical" evidence="1">
    <location>
        <begin position="40"/>
        <end position="62"/>
    </location>
</feature>
<dbReference type="EMBL" id="CP068053">
    <property type="protein sequence ID" value="QQT02488.1"/>
    <property type="molecule type" value="Genomic_DNA"/>
</dbReference>
<evidence type="ECO:0000313" key="3">
    <source>
        <dbReference type="EMBL" id="QQT02488.1"/>
    </source>
</evidence>
<sequence>MFFGFGRSDLAETQEYRYWLIPDRIPLWVPRSFSIETIKLWIFALGNLLAFVPFGILVPMVFKKMNSFIRFIFLFVIFIFCMEILQMVTYLGSFDATDIMVNTMGAAIGFCSYKISERMKTSRTKRVSMGVTIVGLSLVSFFIAKIFNDKVTPYIENIFGLL</sequence>
<evidence type="ECO:0000256" key="1">
    <source>
        <dbReference type="SAM" id="Phobius"/>
    </source>
</evidence>
<keyword evidence="4" id="KW-1185">Reference proteome</keyword>
<dbReference type="PANTHER" id="PTHR36834:SF1">
    <property type="entry name" value="INTEGRAL MEMBRANE PROTEIN"/>
    <property type="match status" value="1"/>
</dbReference>
<keyword evidence="1" id="KW-0472">Membrane</keyword>
<organism evidence="3 4">
    <name type="scientific">Peribacillus psychrosaccharolyticus</name>
    <name type="common">Bacillus psychrosaccharolyticus</name>
    <dbReference type="NCBI Taxonomy" id="1407"/>
    <lineage>
        <taxon>Bacteria</taxon>
        <taxon>Bacillati</taxon>
        <taxon>Bacillota</taxon>
        <taxon>Bacilli</taxon>
        <taxon>Bacillales</taxon>
        <taxon>Bacillaceae</taxon>
        <taxon>Peribacillus</taxon>
    </lineage>
</organism>
<evidence type="ECO:0000259" key="2">
    <source>
        <dbReference type="Pfam" id="PF04892"/>
    </source>
</evidence>
<keyword evidence="1" id="KW-1133">Transmembrane helix</keyword>
<protein>
    <submittedName>
        <fullName evidence="3">VanZ family protein</fullName>
    </submittedName>
</protein>